<protein>
    <submittedName>
        <fullName evidence="3">DUF4244 domain-containing protein</fullName>
    </submittedName>
</protein>
<evidence type="ECO:0000256" key="1">
    <source>
        <dbReference type="SAM" id="MobiDB-lite"/>
    </source>
</evidence>
<feature type="compositionally biased region" description="Basic residues" evidence="1">
    <location>
        <begin position="169"/>
        <end position="180"/>
    </location>
</feature>
<accession>A0A385DDB1</accession>
<dbReference type="AlphaFoldDB" id="A0A385DDB1"/>
<keyword evidence="2" id="KW-0472">Membrane</keyword>
<feature type="compositionally biased region" description="Basic and acidic residues" evidence="1">
    <location>
        <begin position="98"/>
        <end position="109"/>
    </location>
</feature>
<name>A0A385DDB1_9ACTN</name>
<keyword evidence="2" id="KW-1133">Transmembrane helix</keyword>
<dbReference type="EMBL" id="CP031742">
    <property type="protein sequence ID" value="AXQ56286.1"/>
    <property type="molecule type" value="Genomic_DNA"/>
</dbReference>
<dbReference type="RefSeq" id="WP_117349779.1">
    <property type="nucleotide sequence ID" value="NZ_JBHWWP010000003.1"/>
</dbReference>
<evidence type="ECO:0000256" key="2">
    <source>
        <dbReference type="SAM" id="Phobius"/>
    </source>
</evidence>
<proteinExistence type="predicted"/>
<dbReference type="Proteomes" id="UP000259636">
    <property type="component" value="Chromosome"/>
</dbReference>
<dbReference type="KEGG" id="sky:D0C37_17930"/>
<organism evidence="3 4">
    <name type="scientific">Streptomyces koyangensis</name>
    <dbReference type="NCBI Taxonomy" id="188770"/>
    <lineage>
        <taxon>Bacteria</taxon>
        <taxon>Bacillati</taxon>
        <taxon>Actinomycetota</taxon>
        <taxon>Actinomycetes</taxon>
        <taxon>Kitasatosporales</taxon>
        <taxon>Streptomycetaceae</taxon>
        <taxon>Streptomyces</taxon>
        <taxon>Streptomyces aurantiacus group</taxon>
    </lineage>
</organism>
<feature type="region of interest" description="Disordered" evidence="1">
    <location>
        <begin position="1"/>
        <end position="117"/>
    </location>
</feature>
<reference evidence="3 4" key="1">
    <citation type="submission" date="2018-08" db="EMBL/GenBank/DDBJ databases">
        <authorList>
            <person name="Ferrada E.E."/>
            <person name="Latorre B.A."/>
        </authorList>
    </citation>
    <scope>NUCLEOTIDE SEQUENCE [LARGE SCALE GENOMIC DNA]</scope>
    <source>
        <strain evidence="3 4">VK-A60T</strain>
    </source>
</reference>
<feature type="transmembrane region" description="Helical" evidence="2">
    <location>
        <begin position="191"/>
        <end position="209"/>
    </location>
</feature>
<feature type="region of interest" description="Disordered" evidence="1">
    <location>
        <begin position="130"/>
        <end position="184"/>
    </location>
</feature>
<dbReference type="Pfam" id="PF14029">
    <property type="entry name" value="DUF4244"/>
    <property type="match status" value="1"/>
</dbReference>
<dbReference type="InterPro" id="IPR025338">
    <property type="entry name" value="DUF4244"/>
</dbReference>
<evidence type="ECO:0000313" key="4">
    <source>
        <dbReference type="Proteomes" id="UP000259636"/>
    </source>
</evidence>
<sequence length="230" mass="23225">MRSADVRSSEMSGAGMSGSGTSGSETKGSAVEGAIVTGGQGVAPEAAKKRPAEEAASAGQGPGDLVAGALPRGGVAPPTGSSSALPVPVPGKALARLRAQDRARRREAARNGLGARQSAEAVPVRLVVVPAGQGPEPGGRGRASRPDDEFGPRRAAGRRPGARGDEGTRRHRRRSTRARTRRDAGMATSEYAMALLAAVAFAGVLYKIVTGDAVASALQSAVEKALDAPF</sequence>
<evidence type="ECO:0000313" key="3">
    <source>
        <dbReference type="EMBL" id="AXQ56286.1"/>
    </source>
</evidence>
<keyword evidence="2" id="KW-0812">Transmembrane</keyword>
<gene>
    <name evidence="3" type="ORF">D0C37_17930</name>
</gene>